<evidence type="ECO:0000313" key="4">
    <source>
        <dbReference type="Proteomes" id="UP000429229"/>
    </source>
</evidence>
<evidence type="ECO:0000259" key="2">
    <source>
        <dbReference type="Pfam" id="PF04536"/>
    </source>
</evidence>
<sequence>MKYLDADGHRIVSDAVAQAELTTSGEIVTVLARRSDGYTDVILVWAAVIAFTVMSVFAVWPEALLDTIDWFRGGWTHDWTFGEVIAWLTGLGVVAFLGFWALLSWDPLTFAVLPGPVKTRRVHERAIEHFKVGAERRTHGRTGVLLYLSMKEHRAEIVADEPIAEKVSAEVWGEAMADMLVHVREGRIAEGLAAGVRDVGAVLSEHFPRAEDDQNELPDRLIEV</sequence>
<dbReference type="PANTHER" id="PTHR30373:SF8">
    <property type="entry name" value="BLL7265 PROTEIN"/>
    <property type="match status" value="1"/>
</dbReference>
<evidence type="ECO:0000256" key="1">
    <source>
        <dbReference type="SAM" id="Phobius"/>
    </source>
</evidence>
<keyword evidence="4" id="KW-1185">Reference proteome</keyword>
<organism evidence="3 4">
    <name type="scientific">Alteriqipengyuania halimionae</name>
    <dbReference type="NCBI Taxonomy" id="1926630"/>
    <lineage>
        <taxon>Bacteria</taxon>
        <taxon>Pseudomonadati</taxon>
        <taxon>Pseudomonadota</taxon>
        <taxon>Alphaproteobacteria</taxon>
        <taxon>Sphingomonadales</taxon>
        <taxon>Erythrobacteraceae</taxon>
        <taxon>Alteriqipengyuania</taxon>
    </lineage>
</organism>
<accession>A0A6I4U162</accession>
<dbReference type="AlphaFoldDB" id="A0A6I4U162"/>
<dbReference type="InterPro" id="IPR007621">
    <property type="entry name" value="TPM_dom"/>
</dbReference>
<dbReference type="RefSeq" id="WP_160615505.1">
    <property type="nucleotide sequence ID" value="NZ_WTYR01000001.1"/>
</dbReference>
<dbReference type="Pfam" id="PF04536">
    <property type="entry name" value="TPM_phosphatase"/>
    <property type="match status" value="1"/>
</dbReference>
<dbReference type="Gene3D" id="3.10.310.50">
    <property type="match status" value="1"/>
</dbReference>
<gene>
    <name evidence="3" type="ORF">GRI68_02275</name>
</gene>
<feature type="transmembrane region" description="Helical" evidence="1">
    <location>
        <begin position="41"/>
        <end position="60"/>
    </location>
</feature>
<keyword evidence="1" id="KW-0812">Transmembrane</keyword>
<comment type="caution">
    <text evidence="3">The sequence shown here is derived from an EMBL/GenBank/DDBJ whole genome shotgun (WGS) entry which is preliminary data.</text>
</comment>
<dbReference type="EMBL" id="WTYR01000001">
    <property type="protein sequence ID" value="MXP09004.1"/>
    <property type="molecule type" value="Genomic_DNA"/>
</dbReference>
<dbReference type="OrthoDB" id="5825388at2"/>
<feature type="domain" description="TPM" evidence="2">
    <location>
        <begin position="138"/>
        <end position="201"/>
    </location>
</feature>
<dbReference type="Proteomes" id="UP000429229">
    <property type="component" value="Unassembled WGS sequence"/>
</dbReference>
<keyword evidence="1" id="KW-0472">Membrane</keyword>
<dbReference type="PANTHER" id="PTHR30373">
    <property type="entry name" value="UPF0603 PROTEIN YGCG"/>
    <property type="match status" value="1"/>
</dbReference>
<feature type="transmembrane region" description="Helical" evidence="1">
    <location>
        <begin position="80"/>
        <end position="103"/>
    </location>
</feature>
<proteinExistence type="predicted"/>
<protein>
    <recommendedName>
        <fullName evidence="2">TPM domain-containing protein</fullName>
    </recommendedName>
</protein>
<evidence type="ECO:0000313" key="3">
    <source>
        <dbReference type="EMBL" id="MXP09004.1"/>
    </source>
</evidence>
<reference evidence="3 4" key="1">
    <citation type="submission" date="2019-12" db="EMBL/GenBank/DDBJ databases">
        <title>Genomic-based taxomic classification of the family Erythrobacteraceae.</title>
        <authorList>
            <person name="Xu L."/>
        </authorList>
    </citation>
    <scope>NUCLEOTIDE SEQUENCE [LARGE SCALE GENOMIC DNA]</scope>
    <source>
        <strain evidence="3 4">LMG 29519</strain>
    </source>
</reference>
<keyword evidence="1" id="KW-1133">Transmembrane helix</keyword>
<name>A0A6I4U162_9SPHN</name>